<dbReference type="InterPro" id="IPR014056">
    <property type="entry name" value="TypeIITA-like_toxin_pred"/>
</dbReference>
<accession>A0A1C4DQ02</accession>
<dbReference type="STRING" id="1798183.GA0061080_10923"/>
<gene>
    <name evidence="1" type="ORF">GA0061080_10923</name>
</gene>
<dbReference type="NCBIfam" id="TIGR02683">
    <property type="entry name" value="upstrm_HI1419"/>
    <property type="match status" value="1"/>
</dbReference>
<dbReference type="OrthoDB" id="9800258at2"/>
<dbReference type="AlphaFoldDB" id="A0A1C4DQ02"/>
<protein>
    <submittedName>
        <fullName evidence="1">Putative addiction module killer protein</fullName>
    </submittedName>
</protein>
<organism evidence="1 2">
    <name type="scientific">Gilliamella intestini</name>
    <dbReference type="NCBI Taxonomy" id="1798183"/>
    <lineage>
        <taxon>Bacteria</taxon>
        <taxon>Pseudomonadati</taxon>
        <taxon>Pseudomonadota</taxon>
        <taxon>Gammaproteobacteria</taxon>
        <taxon>Orbales</taxon>
        <taxon>Orbaceae</taxon>
        <taxon>Gilliamella</taxon>
    </lineage>
</organism>
<dbReference type="Pfam" id="PF05973">
    <property type="entry name" value="Gp49"/>
    <property type="match status" value="1"/>
</dbReference>
<evidence type="ECO:0000313" key="1">
    <source>
        <dbReference type="EMBL" id="SCC33438.1"/>
    </source>
</evidence>
<sequence length="99" mass="11505">MNIINQTEIFENWLERLKDSKGKTVITARIRRAAFGNFGDHKFLRDEIYEMRITVGAGYRVYYAKDGNITYLLLCGGDKSTQKKDIDKAIKLWKEIKNG</sequence>
<dbReference type="InterPro" id="IPR009241">
    <property type="entry name" value="HigB-like"/>
</dbReference>
<dbReference type="RefSeq" id="WP_091126172.1">
    <property type="nucleotide sequence ID" value="NZ_FMBA01000092.1"/>
</dbReference>
<keyword evidence="2" id="KW-1185">Reference proteome</keyword>
<reference evidence="2" key="1">
    <citation type="submission" date="2016-08" db="EMBL/GenBank/DDBJ databases">
        <authorList>
            <person name="Varghese N."/>
            <person name="Submissions Spin"/>
        </authorList>
    </citation>
    <scope>NUCLEOTIDE SEQUENCE [LARGE SCALE GENOMIC DNA]</scope>
    <source>
        <strain evidence="2">R-53144</strain>
    </source>
</reference>
<dbReference type="EMBL" id="FMBA01000092">
    <property type="protein sequence ID" value="SCC33438.1"/>
    <property type="molecule type" value="Genomic_DNA"/>
</dbReference>
<dbReference type="PIRSF" id="PIRSF028744">
    <property type="entry name" value="Addict_mod_HI1419"/>
    <property type="match status" value="1"/>
</dbReference>
<name>A0A1C4DQ02_9GAMM</name>
<dbReference type="PANTHER" id="PTHR41791">
    <property type="entry name" value="SSL7039 PROTEIN"/>
    <property type="match status" value="1"/>
</dbReference>
<dbReference type="Proteomes" id="UP000199698">
    <property type="component" value="Unassembled WGS sequence"/>
</dbReference>
<evidence type="ECO:0000313" key="2">
    <source>
        <dbReference type="Proteomes" id="UP000199698"/>
    </source>
</evidence>
<proteinExistence type="predicted"/>
<dbReference type="PANTHER" id="PTHR41791:SF1">
    <property type="entry name" value="SSL7039 PROTEIN"/>
    <property type="match status" value="1"/>
</dbReference>